<dbReference type="KEGG" id="rer:RER_42790"/>
<organism evidence="2 3">
    <name type="scientific">Rhodococcus erythropolis (strain PR4 / NBRC 100887)</name>
    <dbReference type="NCBI Taxonomy" id="234621"/>
    <lineage>
        <taxon>Bacteria</taxon>
        <taxon>Bacillati</taxon>
        <taxon>Actinomycetota</taxon>
        <taxon>Actinomycetes</taxon>
        <taxon>Mycobacteriales</taxon>
        <taxon>Nocardiaceae</taxon>
        <taxon>Rhodococcus</taxon>
        <taxon>Rhodococcus erythropolis group</taxon>
    </lineage>
</organism>
<dbReference type="SUPFAM" id="SSF53448">
    <property type="entry name" value="Nucleotide-diphospho-sugar transferases"/>
    <property type="match status" value="1"/>
</dbReference>
<dbReference type="CAZy" id="GT2">
    <property type="family name" value="Glycosyltransferase Family 2"/>
</dbReference>
<accession>C1A302</accession>
<evidence type="ECO:0000313" key="2">
    <source>
        <dbReference type="EMBL" id="BAH34987.1"/>
    </source>
</evidence>
<proteinExistence type="predicted"/>
<dbReference type="Pfam" id="PF00535">
    <property type="entry name" value="Glycos_transf_2"/>
    <property type="match status" value="1"/>
</dbReference>
<feature type="domain" description="Glycosyltransferase 2-like" evidence="1">
    <location>
        <begin position="7"/>
        <end position="168"/>
    </location>
</feature>
<dbReference type="InterPro" id="IPR029044">
    <property type="entry name" value="Nucleotide-diphossugar_trans"/>
</dbReference>
<dbReference type="Gene3D" id="3.90.550.10">
    <property type="entry name" value="Spore Coat Polysaccharide Biosynthesis Protein SpsA, Chain A"/>
    <property type="match status" value="1"/>
</dbReference>
<name>C1A302_RHOE4</name>
<dbReference type="Proteomes" id="UP000002204">
    <property type="component" value="Chromosome"/>
</dbReference>
<dbReference type="EMBL" id="AP008957">
    <property type="protein sequence ID" value="BAH34987.1"/>
    <property type="molecule type" value="Genomic_DNA"/>
</dbReference>
<dbReference type="RefSeq" id="WP_019744612.1">
    <property type="nucleotide sequence ID" value="NC_012490.1"/>
</dbReference>
<dbReference type="eggNOG" id="COG1216">
    <property type="taxonomic scope" value="Bacteria"/>
</dbReference>
<dbReference type="HOGENOM" id="CLU_025996_19_6_11"/>
<gene>
    <name evidence="2" type="ordered locus">RER_42790</name>
</gene>
<dbReference type="PANTHER" id="PTHR43685:SF2">
    <property type="entry name" value="GLYCOSYLTRANSFERASE 2-LIKE DOMAIN-CONTAINING PROTEIN"/>
    <property type="match status" value="1"/>
</dbReference>
<dbReference type="GO" id="GO:0016757">
    <property type="term" value="F:glycosyltransferase activity"/>
    <property type="evidence" value="ECO:0007669"/>
    <property type="project" value="UniProtKB-KW"/>
</dbReference>
<dbReference type="PATRIC" id="fig|234621.6.peg.4823"/>
<sequence>MSPRLVSVVIPTYNAASTIDEQLQALAAQDYEGPLEVIVSDNNSTDGIRDLIEDHPLVDQLQLRWVSASLKQGVSHARNVGVDEATGDFIAFCDADDRVHPDWLSAMVGAAENADLVSGALETASINSSEVQSWRRIEPREEPHSYTTYLPHAMGCNFGVWKSSYKAVGGCDENMRIGEDVDFSWRIQQAGMTFIYEPRALVAYRLRSGLKAAWRQTKAFGAADAFLYAKHRQHGFRRSSKKSVATQVAGLLLLNPILPQAVTRMPRGKWVAHTGLLIGRLTGSVRQRVIYL</sequence>
<evidence type="ECO:0000259" key="1">
    <source>
        <dbReference type="Pfam" id="PF00535"/>
    </source>
</evidence>
<dbReference type="AlphaFoldDB" id="C1A302"/>
<evidence type="ECO:0000313" key="3">
    <source>
        <dbReference type="Proteomes" id="UP000002204"/>
    </source>
</evidence>
<reference evidence="2 3" key="2">
    <citation type="journal article" date="2006" name="Environ. Microbiol.">
        <title>Sequence analysis of three plasmids harboured in Rhodococcus erythropolis strain PR4.</title>
        <authorList>
            <person name="Sekine M."/>
            <person name="Tanikawa S."/>
            <person name="Omata S."/>
            <person name="Saito M."/>
            <person name="Fujisawa T."/>
            <person name="Tsukatani N."/>
            <person name="Tajima T."/>
            <person name="Sekigawa T."/>
            <person name="Kosugi H."/>
            <person name="Matsuo Y."/>
            <person name="Nishiko R."/>
            <person name="Imamura K."/>
            <person name="Ito M."/>
            <person name="Narita H."/>
            <person name="Tago S."/>
            <person name="Fujita N."/>
            <person name="Harayama S."/>
        </authorList>
    </citation>
    <scope>NUCLEOTIDE SEQUENCE [LARGE SCALE GENOMIC DNA]</scope>
    <source>
        <strain evidence="3">PR4 / NBRC 100887</strain>
    </source>
</reference>
<dbReference type="EC" id="2.4.-.-" evidence="2"/>
<protein>
    <submittedName>
        <fullName evidence="2">Putative glycosyltransferase</fullName>
        <ecNumber evidence="2">2.4.-.-</ecNumber>
    </submittedName>
</protein>
<dbReference type="InterPro" id="IPR050834">
    <property type="entry name" value="Glycosyltransf_2"/>
</dbReference>
<dbReference type="PANTHER" id="PTHR43685">
    <property type="entry name" value="GLYCOSYLTRANSFERASE"/>
    <property type="match status" value="1"/>
</dbReference>
<keyword evidence="2" id="KW-0328">Glycosyltransferase</keyword>
<dbReference type="InterPro" id="IPR001173">
    <property type="entry name" value="Glyco_trans_2-like"/>
</dbReference>
<keyword evidence="2" id="KW-0808">Transferase</keyword>
<reference evidence="3" key="1">
    <citation type="submission" date="2005-03" db="EMBL/GenBank/DDBJ databases">
        <title>Comparison of the complete genome sequences of Rhodococcus erythropolis PR4 and Rhodococcus opacus B4.</title>
        <authorList>
            <person name="Takarada H."/>
            <person name="Sekine M."/>
            <person name="Hosoyama A."/>
            <person name="Yamada R."/>
            <person name="Fujisawa T."/>
            <person name="Omata S."/>
            <person name="Shimizu A."/>
            <person name="Tsukatani N."/>
            <person name="Tanikawa S."/>
            <person name="Fujita N."/>
            <person name="Harayama S."/>
        </authorList>
    </citation>
    <scope>NUCLEOTIDE SEQUENCE [LARGE SCALE GENOMIC DNA]</scope>
    <source>
        <strain evidence="3">PR4 / NBRC 100887</strain>
    </source>
</reference>